<name>A0A6J5S1Q2_9CAUD</name>
<organism evidence="1">
    <name type="scientific">uncultured Caudovirales phage</name>
    <dbReference type="NCBI Taxonomy" id="2100421"/>
    <lineage>
        <taxon>Viruses</taxon>
        <taxon>Duplodnaviria</taxon>
        <taxon>Heunggongvirae</taxon>
        <taxon>Uroviricota</taxon>
        <taxon>Caudoviricetes</taxon>
        <taxon>Peduoviridae</taxon>
        <taxon>Maltschvirus</taxon>
        <taxon>Maltschvirus maltsch</taxon>
    </lineage>
</organism>
<proteinExistence type="predicted"/>
<sequence length="223" mass="24496">MTTVSPNLYARRGHQVWAAGTPWANPSIGLGPYYSESVPPGIHGSAKWLCSNAPGLGGLGCVDPGPNMGYSVRDGALDLKSGVPGWSMISRETFPRTQYVSLQWVMAGKVTDPVPDAFHSVGFYNGERDYRTVNLMRGTLPGKLNLVLLSEPDHRISTLVENYTVENGYHLFRIDHEFGTWRYFADDVLLREETSGPLSHDFHICVFMGGMDGSLGSMVVNVE</sequence>
<gene>
    <name evidence="1" type="ORF">UFOVP1376_11</name>
    <name evidence="2" type="ORF">UFOVP1623_52</name>
</gene>
<evidence type="ECO:0000313" key="2">
    <source>
        <dbReference type="EMBL" id="CAB4220863.1"/>
    </source>
</evidence>
<dbReference type="EMBL" id="LR797491">
    <property type="protein sequence ID" value="CAB4220863.1"/>
    <property type="molecule type" value="Genomic_DNA"/>
</dbReference>
<protein>
    <submittedName>
        <fullName evidence="1">Uncharacterized protein</fullName>
    </submittedName>
</protein>
<reference evidence="1" key="1">
    <citation type="submission" date="2020-05" db="EMBL/GenBank/DDBJ databases">
        <authorList>
            <person name="Chiriac C."/>
            <person name="Salcher M."/>
            <person name="Ghai R."/>
            <person name="Kavagutti S V."/>
        </authorList>
    </citation>
    <scope>NUCLEOTIDE SEQUENCE</scope>
</reference>
<evidence type="ECO:0000313" key="1">
    <source>
        <dbReference type="EMBL" id="CAB4202367.1"/>
    </source>
</evidence>
<accession>A0A6J5S1Q2</accession>
<dbReference type="EMBL" id="LR797312">
    <property type="protein sequence ID" value="CAB4202367.1"/>
    <property type="molecule type" value="Genomic_DNA"/>
</dbReference>